<dbReference type="InterPro" id="IPR027417">
    <property type="entry name" value="P-loop_NTPase"/>
</dbReference>
<evidence type="ECO:0000256" key="14">
    <source>
        <dbReference type="SAM" id="Coils"/>
    </source>
</evidence>
<evidence type="ECO:0000259" key="16">
    <source>
        <dbReference type="PROSITE" id="PS51192"/>
    </source>
</evidence>
<dbReference type="GO" id="GO:0009381">
    <property type="term" value="F:excinuclease ABC activity"/>
    <property type="evidence" value="ECO:0007669"/>
    <property type="project" value="UniProtKB-UniRule"/>
</dbReference>
<dbReference type="SMART" id="SM00490">
    <property type="entry name" value="HELICc"/>
    <property type="match status" value="1"/>
</dbReference>
<dbReference type="InterPro" id="IPR001943">
    <property type="entry name" value="UVR_dom"/>
</dbReference>
<dbReference type="GO" id="GO:0016887">
    <property type="term" value="F:ATP hydrolysis activity"/>
    <property type="evidence" value="ECO:0007669"/>
    <property type="project" value="InterPro"/>
</dbReference>
<keyword evidence="4 12" id="KW-0547">Nucleotide-binding</keyword>
<comment type="subunit">
    <text evidence="10 12 13">Forms a heterotetramer with UvrA during the search for lesions. Interacts with UvrC in an incision complex.</text>
</comment>
<feature type="domain" description="UVR" evidence="15">
    <location>
        <begin position="620"/>
        <end position="655"/>
    </location>
</feature>
<dbReference type="SUPFAM" id="SSF52540">
    <property type="entry name" value="P-loop containing nucleoside triphosphate hydrolases"/>
    <property type="match status" value="2"/>
</dbReference>
<dbReference type="CDD" id="cd18790">
    <property type="entry name" value="SF2_C_UvrB"/>
    <property type="match status" value="1"/>
</dbReference>
<keyword evidence="5 12" id="KW-0227">DNA damage</keyword>
<dbReference type="Pfam" id="PF02151">
    <property type="entry name" value="UVR"/>
    <property type="match status" value="1"/>
</dbReference>
<evidence type="ECO:0000256" key="2">
    <source>
        <dbReference type="ARBA" id="ARBA00008533"/>
    </source>
</evidence>
<keyword evidence="3 12" id="KW-0963">Cytoplasm</keyword>
<evidence type="ECO:0000259" key="17">
    <source>
        <dbReference type="PROSITE" id="PS51194"/>
    </source>
</evidence>
<dbReference type="AlphaFoldDB" id="A0A1Y4LIV3"/>
<dbReference type="HAMAP" id="MF_00204">
    <property type="entry name" value="UvrB"/>
    <property type="match status" value="1"/>
</dbReference>
<dbReference type="Pfam" id="PF17757">
    <property type="entry name" value="UvrB_inter"/>
    <property type="match status" value="1"/>
</dbReference>
<sequence length="655" mass="75732">MDKFELVSDYKPMGDQPTAIKELVQGLKDHKKYQVLLGATGTGKTFTVSNVIAQVNRPTLVFAHNKTLAGQLYSEFKEFFPNNRVEYFVSYFDYYQPEAYLPKTDTYIDKNTKTNEELDMLRMAAVNSVLERRDTIIVASVASIYGASNPEQYRHMIFTLRTGQTIDRNELMLALVHQQYKRNDTDPLRGTFRVRGDVIEITPGHTDRYLIRIELFDDEIERICEVDPVTGHVNQAYHLYIIYPANGYATSMDVIKRAAANIEEELEDRLDYFDKMGKPLEKERLEQRCRYDIEALKEFGVCPGIENYSRHIDGRKPGERPYTLFDYFPDDFLLVVDESHVSLPQIRGMYNGDRARKEVLVEYGFRLPSALDNRPLRFEEFESIIPSAIFVSATPGDYELEKVDGHVIEQIIRPTGLLDPEVEVRPIEGQIDDLVDEIKMRIKKNQRTLITTLTVRMAEDLTSYLKNMDLKVAWLHHEVTTIERTEIIHDLRQGKYDVLVGINLLREGLDIPEVSLIAILDADKEGFLRSKRSLIQIIGRAARNAEGKVIMYADTITESMQYAIDETNRRRSIQIEYNKEHNIVPKTIIKPIHDVVRSKETKEMAAKYLKKKKVGAKQKEVMLKNIEQEMKEAARTLDFERAAQLRDILLELKAE</sequence>
<evidence type="ECO:0000256" key="10">
    <source>
        <dbReference type="ARBA" id="ARBA00026033"/>
    </source>
</evidence>
<keyword evidence="8 12" id="KW-0267">Excision nuclease</keyword>
<dbReference type="SUPFAM" id="SSF46600">
    <property type="entry name" value="C-terminal UvrC-binding domain of UvrB"/>
    <property type="match status" value="1"/>
</dbReference>
<gene>
    <name evidence="12" type="primary">uvrB</name>
    <name evidence="18" type="ORF">B5F14_09645</name>
</gene>
<keyword evidence="14" id="KW-0175">Coiled coil</keyword>
<organism evidence="18 19">
    <name type="scientific">Faecalitalea cylindroides</name>
    <dbReference type="NCBI Taxonomy" id="39483"/>
    <lineage>
        <taxon>Bacteria</taxon>
        <taxon>Bacillati</taxon>
        <taxon>Bacillota</taxon>
        <taxon>Erysipelotrichia</taxon>
        <taxon>Erysipelotrichales</taxon>
        <taxon>Erysipelotrichaceae</taxon>
        <taxon>Faecalitalea</taxon>
    </lineage>
</organism>
<feature type="domain" description="Helicase ATP-binding" evidence="16">
    <location>
        <begin position="25"/>
        <end position="181"/>
    </location>
</feature>
<protein>
    <recommendedName>
        <fullName evidence="11 12">UvrABC system protein B</fullName>
        <shortName evidence="12">Protein UvrB</shortName>
    </recommendedName>
    <alternativeName>
        <fullName evidence="12">Excinuclease ABC subunit B</fullName>
    </alternativeName>
</protein>
<dbReference type="InterPro" id="IPR014001">
    <property type="entry name" value="Helicase_ATP-bd"/>
</dbReference>
<dbReference type="InterPro" id="IPR041471">
    <property type="entry name" value="UvrB_inter"/>
</dbReference>
<dbReference type="Gene3D" id="3.40.50.300">
    <property type="entry name" value="P-loop containing nucleotide triphosphate hydrolases"/>
    <property type="match status" value="3"/>
</dbReference>
<feature type="short sequence motif" description="Beta-hairpin" evidence="12">
    <location>
        <begin position="91"/>
        <end position="114"/>
    </location>
</feature>
<evidence type="ECO:0000256" key="11">
    <source>
        <dbReference type="ARBA" id="ARBA00029504"/>
    </source>
</evidence>
<comment type="caution">
    <text evidence="18">The sequence shown here is derived from an EMBL/GenBank/DDBJ whole genome shotgun (WGS) entry which is preliminary data.</text>
</comment>
<evidence type="ECO:0000256" key="3">
    <source>
        <dbReference type="ARBA" id="ARBA00022490"/>
    </source>
</evidence>
<dbReference type="GO" id="GO:0009432">
    <property type="term" value="P:SOS response"/>
    <property type="evidence" value="ECO:0007669"/>
    <property type="project" value="UniProtKB-UniRule"/>
</dbReference>
<dbReference type="PROSITE" id="PS51192">
    <property type="entry name" value="HELICASE_ATP_BIND_1"/>
    <property type="match status" value="1"/>
</dbReference>
<evidence type="ECO:0000256" key="8">
    <source>
        <dbReference type="ARBA" id="ARBA00022881"/>
    </source>
</evidence>
<comment type="function">
    <text evidence="12">The UvrABC repair system catalyzes the recognition and processing of DNA lesions. A damage recognition complex composed of 2 UvrA and 2 UvrB subunits scans DNA for abnormalities. Upon binding of the UvrA(2)B(2) complex to a putative damaged site, the DNA wraps around one UvrB monomer. DNA wrap is dependent on ATP binding by UvrB and probably causes local melting of the DNA helix, facilitating insertion of UvrB beta-hairpin between the DNA strands. Then UvrB probes one DNA strand for the presence of a lesion. If a lesion is found the UvrA subunits dissociate and the UvrB-DNA preincision complex is formed. This complex is subsequently bound by UvrC and the second UvrB is released. If no lesion is found, the DNA wraps around the other UvrB subunit that will check the other stand for damage.</text>
</comment>
<dbReference type="InterPro" id="IPR036876">
    <property type="entry name" value="UVR_dom_sf"/>
</dbReference>
<evidence type="ECO:0000259" key="15">
    <source>
        <dbReference type="PROSITE" id="PS50151"/>
    </source>
</evidence>
<evidence type="ECO:0000256" key="13">
    <source>
        <dbReference type="RuleBase" id="RU003587"/>
    </source>
</evidence>
<keyword evidence="19" id="KW-1185">Reference proteome</keyword>
<proteinExistence type="inferred from homology"/>
<comment type="subcellular location">
    <subcellularLocation>
        <location evidence="1 12 13">Cytoplasm</location>
    </subcellularLocation>
</comment>
<dbReference type="Pfam" id="PF04851">
    <property type="entry name" value="ResIII"/>
    <property type="match status" value="1"/>
</dbReference>
<keyword evidence="12 13" id="KW-0742">SOS response</keyword>
<dbReference type="InterPro" id="IPR006935">
    <property type="entry name" value="Helicase/UvrB_N"/>
</dbReference>
<dbReference type="GO" id="GO:0005737">
    <property type="term" value="C:cytoplasm"/>
    <property type="evidence" value="ECO:0007669"/>
    <property type="project" value="UniProtKB-SubCell"/>
</dbReference>
<dbReference type="PROSITE" id="PS51194">
    <property type="entry name" value="HELICASE_CTER"/>
    <property type="match status" value="1"/>
</dbReference>
<dbReference type="Pfam" id="PF00271">
    <property type="entry name" value="Helicase_C"/>
    <property type="match status" value="1"/>
</dbReference>
<dbReference type="InterPro" id="IPR024759">
    <property type="entry name" value="UvrB_YAD/RRR_dom"/>
</dbReference>
<evidence type="ECO:0000313" key="18">
    <source>
        <dbReference type="EMBL" id="OUP56637.1"/>
    </source>
</evidence>
<keyword evidence="7 12" id="KW-0067">ATP-binding</keyword>
<feature type="domain" description="Helicase C-terminal" evidence="17">
    <location>
        <begin position="430"/>
        <end position="592"/>
    </location>
</feature>
<dbReference type="Gene3D" id="4.10.860.10">
    <property type="entry name" value="UVR domain"/>
    <property type="match status" value="1"/>
</dbReference>
<feature type="binding site" evidence="12">
    <location>
        <begin position="38"/>
        <end position="45"/>
    </location>
    <ligand>
        <name>ATP</name>
        <dbReference type="ChEBI" id="CHEBI:30616"/>
    </ligand>
</feature>
<dbReference type="RefSeq" id="WP_087159157.1">
    <property type="nucleotide sequence ID" value="NZ_NFKM01000025.1"/>
</dbReference>
<evidence type="ECO:0000313" key="19">
    <source>
        <dbReference type="Proteomes" id="UP000195447"/>
    </source>
</evidence>
<feature type="coiled-coil region" evidence="14">
    <location>
        <begin position="616"/>
        <end position="643"/>
    </location>
</feature>
<dbReference type="InterPro" id="IPR001650">
    <property type="entry name" value="Helicase_C-like"/>
</dbReference>
<dbReference type="SMART" id="SM00487">
    <property type="entry name" value="DEXDc"/>
    <property type="match status" value="1"/>
</dbReference>
<keyword evidence="6 12" id="KW-0228">DNA excision</keyword>
<evidence type="ECO:0000256" key="1">
    <source>
        <dbReference type="ARBA" id="ARBA00004496"/>
    </source>
</evidence>
<reference evidence="19" key="1">
    <citation type="submission" date="2017-04" db="EMBL/GenBank/DDBJ databases">
        <title>Function of individual gut microbiota members based on whole genome sequencing of pure cultures obtained from chicken caecum.</title>
        <authorList>
            <person name="Medvecky M."/>
            <person name="Cejkova D."/>
            <person name="Polansky O."/>
            <person name="Karasova D."/>
            <person name="Kubasova T."/>
            <person name="Cizek A."/>
            <person name="Rychlik I."/>
        </authorList>
    </citation>
    <scope>NUCLEOTIDE SEQUENCE [LARGE SCALE GENOMIC DNA]</scope>
    <source>
        <strain evidence="19">An178</strain>
    </source>
</reference>
<dbReference type="CDD" id="cd17916">
    <property type="entry name" value="DEXHc_UvrB"/>
    <property type="match status" value="1"/>
</dbReference>
<dbReference type="EMBL" id="NFKM01000025">
    <property type="protein sequence ID" value="OUP56637.1"/>
    <property type="molecule type" value="Genomic_DNA"/>
</dbReference>
<dbReference type="InterPro" id="IPR004807">
    <property type="entry name" value="UvrB"/>
</dbReference>
<dbReference type="PROSITE" id="PS50151">
    <property type="entry name" value="UVR"/>
    <property type="match status" value="1"/>
</dbReference>
<evidence type="ECO:0000256" key="9">
    <source>
        <dbReference type="ARBA" id="ARBA00023204"/>
    </source>
</evidence>
<evidence type="ECO:0000256" key="6">
    <source>
        <dbReference type="ARBA" id="ARBA00022769"/>
    </source>
</evidence>
<name>A0A1Y4LIV3_9FIRM</name>
<evidence type="ECO:0000256" key="4">
    <source>
        <dbReference type="ARBA" id="ARBA00022741"/>
    </source>
</evidence>
<dbReference type="Proteomes" id="UP000195447">
    <property type="component" value="Unassembled WGS sequence"/>
</dbReference>
<dbReference type="GO" id="GO:0003677">
    <property type="term" value="F:DNA binding"/>
    <property type="evidence" value="ECO:0007669"/>
    <property type="project" value="UniProtKB-UniRule"/>
</dbReference>
<dbReference type="PANTHER" id="PTHR24029:SF0">
    <property type="entry name" value="UVRABC SYSTEM PROTEIN B"/>
    <property type="match status" value="1"/>
</dbReference>
<dbReference type="GO" id="GO:0006289">
    <property type="term" value="P:nucleotide-excision repair"/>
    <property type="evidence" value="ECO:0007669"/>
    <property type="project" value="UniProtKB-UniRule"/>
</dbReference>
<comment type="similarity">
    <text evidence="2 12 13">Belongs to the UvrB family.</text>
</comment>
<evidence type="ECO:0000256" key="5">
    <source>
        <dbReference type="ARBA" id="ARBA00022763"/>
    </source>
</evidence>
<dbReference type="GO" id="GO:0005524">
    <property type="term" value="F:ATP binding"/>
    <property type="evidence" value="ECO:0007669"/>
    <property type="project" value="UniProtKB-UniRule"/>
</dbReference>
<dbReference type="NCBIfam" id="NF003673">
    <property type="entry name" value="PRK05298.1"/>
    <property type="match status" value="1"/>
</dbReference>
<dbReference type="Pfam" id="PF12344">
    <property type="entry name" value="UvrB"/>
    <property type="match status" value="1"/>
</dbReference>
<dbReference type="NCBIfam" id="TIGR00631">
    <property type="entry name" value="uvrb"/>
    <property type="match status" value="1"/>
</dbReference>
<comment type="domain">
    <text evidence="12">The beta-hairpin motif is involved in DNA binding.</text>
</comment>
<dbReference type="PANTHER" id="PTHR24029">
    <property type="entry name" value="UVRABC SYSTEM PROTEIN B"/>
    <property type="match status" value="1"/>
</dbReference>
<dbReference type="GO" id="GO:0009380">
    <property type="term" value="C:excinuclease repair complex"/>
    <property type="evidence" value="ECO:0007669"/>
    <property type="project" value="InterPro"/>
</dbReference>
<keyword evidence="9 12" id="KW-0234">DNA repair</keyword>
<evidence type="ECO:0000256" key="7">
    <source>
        <dbReference type="ARBA" id="ARBA00022840"/>
    </source>
</evidence>
<evidence type="ECO:0000256" key="12">
    <source>
        <dbReference type="HAMAP-Rule" id="MF_00204"/>
    </source>
</evidence>
<accession>A0A1Y4LIV3</accession>